<comment type="caution">
    <text evidence="6">The sequence shown here is derived from an EMBL/GenBank/DDBJ whole genome shotgun (WGS) entry which is preliminary data.</text>
</comment>
<dbReference type="SUPFAM" id="SSF51316">
    <property type="entry name" value="Mss4-like"/>
    <property type="match status" value="1"/>
</dbReference>
<evidence type="ECO:0000256" key="1">
    <source>
        <dbReference type="ARBA" id="ARBA00005495"/>
    </source>
</evidence>
<accession>A0A6L5BTN9</accession>
<dbReference type="Proteomes" id="UP000475265">
    <property type="component" value="Unassembled WGS sequence"/>
</dbReference>
<dbReference type="PROSITE" id="PS51891">
    <property type="entry name" value="CENP_V_GFA"/>
    <property type="match status" value="1"/>
</dbReference>
<dbReference type="InterPro" id="IPR011057">
    <property type="entry name" value="Mss4-like_sf"/>
</dbReference>
<dbReference type="Pfam" id="PF04828">
    <property type="entry name" value="GFA"/>
    <property type="match status" value="1"/>
</dbReference>
<comment type="similarity">
    <text evidence="1">Belongs to the Gfa family.</text>
</comment>
<reference evidence="6 7" key="1">
    <citation type="submission" date="2019-12" db="EMBL/GenBank/DDBJ databases">
        <title>Endophytic bacteria associated with Panax ginseng seedlings.</title>
        <authorList>
            <person name="Park J.M."/>
            <person name="Shin R."/>
            <person name="Jo S.H."/>
        </authorList>
    </citation>
    <scope>NUCLEOTIDE SEQUENCE [LARGE SCALE GENOMIC DNA]</scope>
    <source>
        <strain evidence="6 7">PgKB32</strain>
    </source>
</reference>
<organism evidence="6 7">
    <name type="scientific">Pseudomonas frederiksbergensis</name>
    <dbReference type="NCBI Taxonomy" id="104087"/>
    <lineage>
        <taxon>Bacteria</taxon>
        <taxon>Pseudomonadati</taxon>
        <taxon>Pseudomonadota</taxon>
        <taxon>Gammaproteobacteria</taxon>
        <taxon>Pseudomonadales</taxon>
        <taxon>Pseudomonadaceae</taxon>
        <taxon>Pseudomonas</taxon>
    </lineage>
</organism>
<gene>
    <name evidence="6" type="ORF">FX983_06243</name>
</gene>
<keyword evidence="2" id="KW-0479">Metal-binding</keyword>
<dbReference type="PANTHER" id="PTHR33337">
    <property type="entry name" value="GFA DOMAIN-CONTAINING PROTEIN"/>
    <property type="match status" value="1"/>
</dbReference>
<evidence type="ECO:0000313" key="7">
    <source>
        <dbReference type="Proteomes" id="UP000475265"/>
    </source>
</evidence>
<dbReference type="Gene3D" id="3.90.1590.10">
    <property type="entry name" value="glutathione-dependent formaldehyde- activating enzyme (gfa)"/>
    <property type="match status" value="1"/>
</dbReference>
<evidence type="ECO:0000256" key="3">
    <source>
        <dbReference type="ARBA" id="ARBA00022833"/>
    </source>
</evidence>
<keyword evidence="4" id="KW-0456">Lyase</keyword>
<evidence type="ECO:0000256" key="4">
    <source>
        <dbReference type="ARBA" id="ARBA00023239"/>
    </source>
</evidence>
<evidence type="ECO:0000313" key="6">
    <source>
        <dbReference type="EMBL" id="KAF2391758.1"/>
    </source>
</evidence>
<dbReference type="RefSeq" id="WP_163914248.1">
    <property type="nucleotide sequence ID" value="NZ_JAAAXX010000002.1"/>
</dbReference>
<dbReference type="AlphaFoldDB" id="A0A6L5BTN9"/>
<dbReference type="GO" id="GO:0016846">
    <property type="term" value="F:carbon-sulfur lyase activity"/>
    <property type="evidence" value="ECO:0007669"/>
    <property type="project" value="InterPro"/>
</dbReference>
<dbReference type="GO" id="GO:0046872">
    <property type="term" value="F:metal ion binding"/>
    <property type="evidence" value="ECO:0007669"/>
    <property type="project" value="UniProtKB-KW"/>
</dbReference>
<feature type="domain" description="CENP-V/GFA" evidence="5">
    <location>
        <begin position="3"/>
        <end position="130"/>
    </location>
</feature>
<evidence type="ECO:0000256" key="2">
    <source>
        <dbReference type="ARBA" id="ARBA00022723"/>
    </source>
</evidence>
<dbReference type="PANTHER" id="PTHR33337:SF33">
    <property type="entry name" value="CENP-V_GFA DOMAIN-CONTAINING PROTEIN"/>
    <property type="match status" value="1"/>
</dbReference>
<protein>
    <recommendedName>
        <fullName evidence="5">CENP-V/GFA domain-containing protein</fullName>
    </recommendedName>
</protein>
<dbReference type="EMBL" id="JAAAXX010000002">
    <property type="protein sequence ID" value="KAF2391758.1"/>
    <property type="molecule type" value="Genomic_DNA"/>
</dbReference>
<evidence type="ECO:0000259" key="5">
    <source>
        <dbReference type="PROSITE" id="PS51891"/>
    </source>
</evidence>
<sequence>MTLTGQCRCTAVHYTLATDAPLAVYACHCRDCQTWSGSAFALHALMPSEAISHEGPVTHYAYDADGQHSIHTLCSVCHTRLYNTTSAAPGMLVLRAGTLDHSPSLQPVAHIWVKHKQPWLMLPEGIATWPQSPTPQAFAQALQASETAPEVR</sequence>
<proteinExistence type="inferred from homology"/>
<keyword evidence="3" id="KW-0862">Zinc</keyword>
<name>A0A6L5BTN9_9PSED</name>
<dbReference type="InterPro" id="IPR006913">
    <property type="entry name" value="CENP-V/GFA"/>
</dbReference>